<comment type="caution">
    <text evidence="3">The sequence shown here is derived from an EMBL/GenBank/DDBJ whole genome shotgun (WGS) entry which is preliminary data.</text>
</comment>
<accession>A0A0C1U5W4</accession>
<name>A0A0C1U5W4_9CLOT</name>
<keyword evidence="4" id="KW-1185">Reference proteome</keyword>
<dbReference type="InterPro" id="IPR017969">
    <property type="entry name" value="Heavy-metal-associated_CS"/>
</dbReference>
<dbReference type="Gene3D" id="3.30.70.100">
    <property type="match status" value="1"/>
</dbReference>
<dbReference type="OrthoDB" id="9813965at2"/>
<dbReference type="InterPro" id="IPR000428">
    <property type="entry name" value="Cu-bd"/>
</dbReference>
<dbReference type="GO" id="GO:0006825">
    <property type="term" value="P:copper ion transport"/>
    <property type="evidence" value="ECO:0007669"/>
    <property type="project" value="InterPro"/>
</dbReference>
<reference evidence="3 4" key="1">
    <citation type="journal article" date="2015" name="Infect. Genet. Evol.">
        <title>Genomic sequences of six botulinum neurotoxin-producing strains representing three clostridial species illustrate the mobility and diversity of botulinum neurotoxin genes.</title>
        <authorList>
            <person name="Smith T.J."/>
            <person name="Hill K.K."/>
            <person name="Xie G."/>
            <person name="Foley B.T."/>
            <person name="Williamson C.H."/>
            <person name="Foster J.T."/>
            <person name="Johnson S.L."/>
            <person name="Chertkov O."/>
            <person name="Teshima H."/>
            <person name="Gibbons H.S."/>
            <person name="Johnsky L.A."/>
            <person name="Karavis M.A."/>
            <person name="Smith L.A."/>
        </authorList>
    </citation>
    <scope>NUCLEOTIDE SEQUENCE [LARGE SCALE GENOMIC DNA]</scope>
    <source>
        <strain evidence="3 4">CDC 2741</strain>
    </source>
</reference>
<evidence type="ECO:0000256" key="1">
    <source>
        <dbReference type="ARBA" id="ARBA00022723"/>
    </source>
</evidence>
<dbReference type="Proteomes" id="UP000031366">
    <property type="component" value="Unassembled WGS sequence"/>
</dbReference>
<evidence type="ECO:0000313" key="3">
    <source>
        <dbReference type="EMBL" id="KIE48094.1"/>
    </source>
</evidence>
<dbReference type="PROSITE" id="PS50846">
    <property type="entry name" value="HMA_2"/>
    <property type="match status" value="1"/>
</dbReference>
<dbReference type="GO" id="GO:0005507">
    <property type="term" value="F:copper ion binding"/>
    <property type="evidence" value="ECO:0007669"/>
    <property type="project" value="InterPro"/>
</dbReference>
<gene>
    <name evidence="3" type="ORF">U732_3948</name>
</gene>
<dbReference type="SUPFAM" id="SSF55008">
    <property type="entry name" value="HMA, heavy metal-associated domain"/>
    <property type="match status" value="1"/>
</dbReference>
<evidence type="ECO:0000259" key="2">
    <source>
        <dbReference type="PROSITE" id="PS50846"/>
    </source>
</evidence>
<evidence type="ECO:0000313" key="4">
    <source>
        <dbReference type="Proteomes" id="UP000031366"/>
    </source>
</evidence>
<sequence>MKTKITVNGMSCMHCVNHVKECLSEFENVKSVEVDLDSKTAIVESEDKLDQDKVKTALDDYGYEAVAFEEI</sequence>
<protein>
    <submittedName>
        <fullName evidence="3">Heavy-metal-associated domain protein</fullName>
    </submittedName>
</protein>
<dbReference type="PRINTS" id="PR00944">
    <property type="entry name" value="CUEXPORT"/>
</dbReference>
<dbReference type="EMBL" id="AYSO01000012">
    <property type="protein sequence ID" value="KIE48094.1"/>
    <property type="molecule type" value="Genomic_DNA"/>
</dbReference>
<keyword evidence="1" id="KW-0479">Metal-binding</keyword>
<organism evidence="3 4">
    <name type="scientific">Clostridium argentinense CDC 2741</name>
    <dbReference type="NCBI Taxonomy" id="1418104"/>
    <lineage>
        <taxon>Bacteria</taxon>
        <taxon>Bacillati</taxon>
        <taxon>Bacillota</taxon>
        <taxon>Clostridia</taxon>
        <taxon>Eubacteriales</taxon>
        <taxon>Clostridiaceae</taxon>
        <taxon>Clostridium</taxon>
    </lineage>
</organism>
<dbReference type="AlphaFoldDB" id="A0A0C1U5W4"/>
<dbReference type="PROSITE" id="PS01047">
    <property type="entry name" value="HMA_1"/>
    <property type="match status" value="1"/>
</dbReference>
<dbReference type="CDD" id="cd00371">
    <property type="entry name" value="HMA"/>
    <property type="match status" value="1"/>
</dbReference>
<proteinExistence type="predicted"/>
<feature type="domain" description="HMA" evidence="2">
    <location>
        <begin position="1"/>
        <end position="66"/>
    </location>
</feature>
<dbReference type="RefSeq" id="WP_039630521.1">
    <property type="nucleotide sequence ID" value="NZ_AYSO01000012.1"/>
</dbReference>
<dbReference type="InterPro" id="IPR036163">
    <property type="entry name" value="HMA_dom_sf"/>
</dbReference>
<dbReference type="STRING" id="29341.RSJ17_11380"/>
<dbReference type="Pfam" id="PF00403">
    <property type="entry name" value="HMA"/>
    <property type="match status" value="1"/>
</dbReference>
<dbReference type="InterPro" id="IPR006121">
    <property type="entry name" value="HMA_dom"/>
</dbReference>